<dbReference type="Gene3D" id="3.30.110.90">
    <property type="entry name" value="Amidohydrolase"/>
    <property type="match status" value="1"/>
</dbReference>
<reference evidence="2 3" key="1">
    <citation type="submission" date="2020-08" db="EMBL/GenBank/DDBJ databases">
        <title>Cohnella phylogeny.</title>
        <authorList>
            <person name="Dunlap C."/>
        </authorList>
    </citation>
    <scope>NUCLEOTIDE SEQUENCE [LARGE SCALE GENOMIC DNA]</scope>
    <source>
        <strain evidence="2 3">DSM 28246</strain>
    </source>
</reference>
<dbReference type="RefSeq" id="WP_185143297.1">
    <property type="nucleotide sequence ID" value="NZ_JACJVP010000024.1"/>
</dbReference>
<evidence type="ECO:0000313" key="2">
    <source>
        <dbReference type="EMBL" id="MBB6671814.1"/>
    </source>
</evidence>
<dbReference type="PANTHER" id="PTHR43135:SF3">
    <property type="entry name" value="ALPHA-D-RIBOSE 1-METHYLPHOSPHONATE 5-TRIPHOSPHATE DIPHOSPHATASE"/>
    <property type="match status" value="1"/>
</dbReference>
<evidence type="ECO:0000313" key="3">
    <source>
        <dbReference type="Proteomes" id="UP000547209"/>
    </source>
</evidence>
<sequence length="439" mass="46998">MKNATPYAPLEKVTAITNARIFDGEKVIESRSIVIKGETIIAVGGDIPANATIIDAENATLLPGLIDAHVHTSIGGLRDALQFGVTTELEMNGDFTERGRAIQLKNVDDVADVRSAGTAITAPGGHPDELLPDGDEIPEFVLKELEKLSKEDREAMLAAYAHDHEEVPQVTTVEEAIKHVHAQIENGADYIKIMIEEGTVMGAPGLPVLSDEILQAAVAEAHKFDKVVIAHVLTAHSSQTAIDLGVDGLGHLFIDRPEYTSELVQSIVDSGAFVTPCLVLNSSILGNPASELANDPRVYSKLSPEWIDILNASFNTFPQGNMENSFKNVMDLHHAGVDILVGTNVAPVPVPNLGGLAHGASVHHELQLLVMAGFTPIEALQSATSKPARRFGLHDRGRIAEGARADLVLVNGDPTTHISDTLSIQAVWFKGVQRLSKPF</sequence>
<feature type="domain" description="Amidohydrolase-related" evidence="1">
    <location>
        <begin position="60"/>
        <end position="432"/>
    </location>
</feature>
<dbReference type="Gene3D" id="1.20.58.520">
    <property type="entry name" value="Amidohydrolase"/>
    <property type="match status" value="1"/>
</dbReference>
<dbReference type="AlphaFoldDB" id="A0A7X0VGM7"/>
<dbReference type="Pfam" id="PF01979">
    <property type="entry name" value="Amidohydro_1"/>
    <property type="match status" value="1"/>
</dbReference>
<accession>A0A7X0VGM7</accession>
<dbReference type="Gene3D" id="2.30.40.10">
    <property type="entry name" value="Urease, subunit C, domain 1"/>
    <property type="match status" value="1"/>
</dbReference>
<dbReference type="GO" id="GO:0016810">
    <property type="term" value="F:hydrolase activity, acting on carbon-nitrogen (but not peptide) bonds"/>
    <property type="evidence" value="ECO:0007669"/>
    <property type="project" value="InterPro"/>
</dbReference>
<dbReference type="Gene3D" id="3.40.50.10910">
    <property type="entry name" value="Amidohydrolase"/>
    <property type="match status" value="1"/>
</dbReference>
<keyword evidence="3" id="KW-1185">Reference proteome</keyword>
<dbReference type="PANTHER" id="PTHR43135">
    <property type="entry name" value="ALPHA-D-RIBOSE 1-METHYLPHOSPHONATE 5-TRIPHOSPHATE DIPHOSPHATASE"/>
    <property type="match status" value="1"/>
</dbReference>
<evidence type="ECO:0000259" key="1">
    <source>
        <dbReference type="Pfam" id="PF01979"/>
    </source>
</evidence>
<dbReference type="SUPFAM" id="SSF51556">
    <property type="entry name" value="Metallo-dependent hydrolases"/>
    <property type="match status" value="1"/>
</dbReference>
<name>A0A7X0VGM7_9BACL</name>
<dbReference type="InterPro" id="IPR032466">
    <property type="entry name" value="Metal_Hydrolase"/>
</dbReference>
<dbReference type="Proteomes" id="UP000547209">
    <property type="component" value="Unassembled WGS sequence"/>
</dbReference>
<dbReference type="EMBL" id="JACJVP010000024">
    <property type="protein sequence ID" value="MBB6671814.1"/>
    <property type="molecule type" value="Genomic_DNA"/>
</dbReference>
<organism evidence="2 3">
    <name type="scientific">Cohnella nanjingensis</name>
    <dbReference type="NCBI Taxonomy" id="1387779"/>
    <lineage>
        <taxon>Bacteria</taxon>
        <taxon>Bacillati</taxon>
        <taxon>Bacillota</taxon>
        <taxon>Bacilli</taxon>
        <taxon>Bacillales</taxon>
        <taxon>Paenibacillaceae</taxon>
        <taxon>Cohnella</taxon>
    </lineage>
</organism>
<dbReference type="InterPro" id="IPR006680">
    <property type="entry name" value="Amidohydro-rel"/>
</dbReference>
<comment type="caution">
    <text evidence="2">The sequence shown here is derived from an EMBL/GenBank/DDBJ whole genome shotgun (WGS) entry which is preliminary data.</text>
</comment>
<proteinExistence type="predicted"/>
<dbReference type="InterPro" id="IPR011059">
    <property type="entry name" value="Metal-dep_hydrolase_composite"/>
</dbReference>
<protein>
    <submittedName>
        <fullName evidence="2">Amidohydrolase family protein</fullName>
    </submittedName>
</protein>
<dbReference type="SUPFAM" id="SSF51338">
    <property type="entry name" value="Composite domain of metallo-dependent hydrolases"/>
    <property type="match status" value="1"/>
</dbReference>
<gene>
    <name evidence="2" type="ORF">H7C19_14080</name>
</gene>
<dbReference type="InterPro" id="IPR051781">
    <property type="entry name" value="Metallo-dep_Hydrolase"/>
</dbReference>
<keyword evidence="2" id="KW-0378">Hydrolase</keyword>